<sequence>MSFSRQRAIPPPPQAQGLSSPTFRAPPLDGSLTVQEIYAWHLQQSPNHRLFVYAREDGSVQTINWAEAVAAIYTGARLMRRRLESATKPPVVAILSLSDSITYFVTMMSLLRTNYVFFPISPRNSPVAVAHLLHKVGVQHILVGRDASMQDLANEALEILKSQYPSDTSPEQSAIPVFEDYFQSQWEKSTDAELDLPLLPTDPDSPALYLHSSGTTAYPKPIAWTHHRLLQLSLIPWFGERDLCGLLFSFHVMPMYHGMGVLQLLWTASSGLVISTFEPHTPAILPTAENLFKSARTVQTDFIFCVPSFIETWSRQPEYVEWISTRSGVLYGGGPLNKETGDYMTSKGISIFNLYGSTEGGPTCPVLPAQVGYDWDYFQFPGFVKPEMVPNGNNLYELVMMSNPFCQPSVLNTKANGVDAYATSDLFIPHATKPGFWKIFGRTDDQIIHNTGEKTNPGPLENMLNQDPHVLASVMFGRGKFQAGVLVEPKREFSFDPADTDLLSQFRNQIWPTVERMNAFAPQHSRLFKEVLSFFGTLLHVAYRIQMILIAKPDKPFKYTSKNTARRQVILEDYNEEISELYKSVEESTQTRISLPLEWDPESTKDFVRTIVLQVLSHSILDGDDLFQHGCDSLQATWIRNSLLRALRDTVQFDTRQTTENFVYAYPTISQLAVLVYSLARGKLDAVHTEPDSRVKAMHAMVKKYSKGLPTSTSGMPPTATSGKIVLLTGTTGSLGSHILASLALDTSVDRIYAVNRPGKLALSDRQREAFVSRGLNVGLLDSDKVVLVQADISEGTDFFDELPSSITHIIHTAWRVDFNLSLSSFESNIRGLRNLIDLALKTQGRLIFTSSIGVFVNASEDNSLLESPIAPEMALGTGYGESKWVSEELLRTTAGLRYLVIRVGQLSGAANGNWNVNEWVPAMVQSATKLGCLPGDDRVISWVPVHMAAQAIVDYVDRREYFIHLVHSQPVLWSDIAGVVSGELNVTLVPYTQWLEELEKSTLDAAALPAIRILPHYRHYAKTANFKNREAFGVPRITVGDMVFPQIGREDAERWLTYWRTVGLL</sequence>
<dbReference type="Pfam" id="PF23562">
    <property type="entry name" value="AMP-binding_C_3"/>
    <property type="match status" value="1"/>
</dbReference>
<dbReference type="Gene3D" id="3.40.50.720">
    <property type="entry name" value="NAD(P)-binding Rossmann-like Domain"/>
    <property type="match status" value="1"/>
</dbReference>
<dbReference type="PANTHER" id="PTHR43439:SF2">
    <property type="entry name" value="ENZYME, PUTATIVE (JCVI)-RELATED"/>
    <property type="match status" value="1"/>
</dbReference>
<dbReference type="InterPro" id="IPR042099">
    <property type="entry name" value="ANL_N_sf"/>
</dbReference>
<feature type="domain" description="AMP-dependent synthetase/ligase" evidence="4">
    <location>
        <begin position="40"/>
        <end position="375"/>
    </location>
</feature>
<dbReference type="InterPro" id="IPR000873">
    <property type="entry name" value="AMP-dep_synth/lig_dom"/>
</dbReference>
<dbReference type="SUPFAM" id="SSF51735">
    <property type="entry name" value="NAD(P)-binding Rossmann-fold domains"/>
    <property type="match status" value="1"/>
</dbReference>
<evidence type="ECO:0000313" key="7">
    <source>
        <dbReference type="Proteomes" id="UP001175226"/>
    </source>
</evidence>
<dbReference type="EMBL" id="JAUEPT010000006">
    <property type="protein sequence ID" value="KAK0451005.1"/>
    <property type="molecule type" value="Genomic_DNA"/>
</dbReference>
<protein>
    <recommendedName>
        <fullName evidence="8">Acetyl-CoA synthetase-like protein</fullName>
    </recommendedName>
</protein>
<comment type="caution">
    <text evidence="6">The sequence shown here is derived from an EMBL/GenBank/DDBJ whole genome shotgun (WGS) entry which is preliminary data.</text>
</comment>
<dbReference type="InterPro" id="IPR036291">
    <property type="entry name" value="NAD(P)-bd_dom_sf"/>
</dbReference>
<dbReference type="PANTHER" id="PTHR43439">
    <property type="entry name" value="PHENYLACETATE-COENZYME A LIGASE"/>
    <property type="match status" value="1"/>
</dbReference>
<dbReference type="InterPro" id="IPR051414">
    <property type="entry name" value="Adenylate-forming_Reductase"/>
</dbReference>
<evidence type="ECO:0000259" key="4">
    <source>
        <dbReference type="Pfam" id="PF00501"/>
    </source>
</evidence>
<keyword evidence="1" id="KW-0596">Phosphopantetheine</keyword>
<dbReference type="Pfam" id="PF00501">
    <property type="entry name" value="AMP-binding"/>
    <property type="match status" value="1"/>
</dbReference>
<dbReference type="SUPFAM" id="SSF56801">
    <property type="entry name" value="Acetyl-CoA synthetase-like"/>
    <property type="match status" value="1"/>
</dbReference>
<gene>
    <name evidence="6" type="ORF">EV421DRAFT_1985174</name>
</gene>
<evidence type="ECO:0000256" key="2">
    <source>
        <dbReference type="ARBA" id="ARBA00022553"/>
    </source>
</evidence>
<evidence type="ECO:0000256" key="3">
    <source>
        <dbReference type="SAM" id="MobiDB-lite"/>
    </source>
</evidence>
<organism evidence="6 7">
    <name type="scientific">Armillaria borealis</name>
    <dbReference type="NCBI Taxonomy" id="47425"/>
    <lineage>
        <taxon>Eukaryota</taxon>
        <taxon>Fungi</taxon>
        <taxon>Dikarya</taxon>
        <taxon>Basidiomycota</taxon>
        <taxon>Agaricomycotina</taxon>
        <taxon>Agaricomycetes</taxon>
        <taxon>Agaricomycetidae</taxon>
        <taxon>Agaricales</taxon>
        <taxon>Marasmiineae</taxon>
        <taxon>Physalacriaceae</taxon>
        <taxon>Armillaria</taxon>
    </lineage>
</organism>
<name>A0AA39K049_9AGAR</name>
<reference evidence="6" key="1">
    <citation type="submission" date="2023-06" db="EMBL/GenBank/DDBJ databases">
        <authorList>
            <consortium name="Lawrence Berkeley National Laboratory"/>
            <person name="Ahrendt S."/>
            <person name="Sahu N."/>
            <person name="Indic B."/>
            <person name="Wong-Bajracharya J."/>
            <person name="Merenyi Z."/>
            <person name="Ke H.-M."/>
            <person name="Monk M."/>
            <person name="Kocsube S."/>
            <person name="Drula E."/>
            <person name="Lipzen A."/>
            <person name="Balint B."/>
            <person name="Henrissat B."/>
            <person name="Andreopoulos B."/>
            <person name="Martin F.M."/>
            <person name="Harder C.B."/>
            <person name="Rigling D."/>
            <person name="Ford K.L."/>
            <person name="Foster G.D."/>
            <person name="Pangilinan J."/>
            <person name="Papanicolaou A."/>
            <person name="Barry K."/>
            <person name="LaButti K."/>
            <person name="Viragh M."/>
            <person name="Koriabine M."/>
            <person name="Yan M."/>
            <person name="Riley R."/>
            <person name="Champramary S."/>
            <person name="Plett K.L."/>
            <person name="Tsai I.J."/>
            <person name="Slot J."/>
            <person name="Sipos G."/>
            <person name="Plett J."/>
            <person name="Nagy L.G."/>
            <person name="Grigoriev I.V."/>
        </authorList>
    </citation>
    <scope>NUCLEOTIDE SEQUENCE</scope>
    <source>
        <strain evidence="6">FPL87.14</strain>
    </source>
</reference>
<accession>A0AA39K049</accession>
<dbReference type="Pfam" id="PF07993">
    <property type="entry name" value="NAD_binding_4"/>
    <property type="match status" value="1"/>
</dbReference>
<evidence type="ECO:0000313" key="6">
    <source>
        <dbReference type="EMBL" id="KAK0451005.1"/>
    </source>
</evidence>
<keyword evidence="7" id="KW-1185">Reference proteome</keyword>
<dbReference type="Gene3D" id="3.40.50.12780">
    <property type="entry name" value="N-terminal domain of ligase-like"/>
    <property type="match status" value="1"/>
</dbReference>
<dbReference type="InterPro" id="IPR013120">
    <property type="entry name" value="FAR_NAD-bd"/>
</dbReference>
<proteinExistence type="predicted"/>
<evidence type="ECO:0008006" key="8">
    <source>
        <dbReference type="Google" id="ProtNLM"/>
    </source>
</evidence>
<keyword evidence="2" id="KW-0597">Phosphoprotein</keyword>
<feature type="domain" description="Thioester reductase (TE)" evidence="5">
    <location>
        <begin position="728"/>
        <end position="953"/>
    </location>
</feature>
<dbReference type="AlphaFoldDB" id="A0AA39K049"/>
<feature type="region of interest" description="Disordered" evidence="3">
    <location>
        <begin position="1"/>
        <end position="22"/>
    </location>
</feature>
<dbReference type="Proteomes" id="UP001175226">
    <property type="component" value="Unassembled WGS sequence"/>
</dbReference>
<evidence type="ECO:0000256" key="1">
    <source>
        <dbReference type="ARBA" id="ARBA00022450"/>
    </source>
</evidence>
<evidence type="ECO:0000259" key="5">
    <source>
        <dbReference type="Pfam" id="PF07993"/>
    </source>
</evidence>